<sequence>MTPHSTTSAFLVTAPHIGARVLALLRLIGGRRS</sequence>
<accession>A0A286G4U9</accession>
<reference evidence="1 2" key="1">
    <citation type="submission" date="2017-09" db="EMBL/GenBank/DDBJ databases">
        <authorList>
            <person name="Ehlers B."/>
            <person name="Leendertz F.H."/>
        </authorList>
    </citation>
    <scope>NUCLEOTIDE SEQUENCE [LARGE SCALE GENOMIC DNA]</scope>
    <source>
        <strain evidence="1 2">USBA 140</strain>
    </source>
</reference>
<dbReference type="Proteomes" id="UP000219621">
    <property type="component" value="Unassembled WGS sequence"/>
</dbReference>
<organism evidence="1 2">
    <name type="scientific">Caenispirillum bisanense</name>
    <dbReference type="NCBI Taxonomy" id="414052"/>
    <lineage>
        <taxon>Bacteria</taxon>
        <taxon>Pseudomonadati</taxon>
        <taxon>Pseudomonadota</taxon>
        <taxon>Alphaproteobacteria</taxon>
        <taxon>Rhodospirillales</taxon>
        <taxon>Novispirillaceae</taxon>
        <taxon>Caenispirillum</taxon>
    </lineage>
</organism>
<proteinExistence type="predicted"/>
<evidence type="ECO:0000313" key="1">
    <source>
        <dbReference type="EMBL" id="SOD90004.1"/>
    </source>
</evidence>
<gene>
    <name evidence="1" type="ORF">SAMN05421508_101408</name>
</gene>
<dbReference type="AlphaFoldDB" id="A0A286G4U9"/>
<dbReference type="EMBL" id="OCNJ01000001">
    <property type="protein sequence ID" value="SOD90004.1"/>
    <property type="molecule type" value="Genomic_DNA"/>
</dbReference>
<protein>
    <submittedName>
        <fullName evidence="1">Uncharacterized protein</fullName>
    </submittedName>
</protein>
<evidence type="ECO:0000313" key="2">
    <source>
        <dbReference type="Proteomes" id="UP000219621"/>
    </source>
</evidence>
<name>A0A286G4U9_9PROT</name>
<keyword evidence="2" id="KW-1185">Reference proteome</keyword>